<reference evidence="2 3" key="1">
    <citation type="journal article" date="2019" name="Int. J. Syst. Evol. Microbiol.">
        <title>The Global Catalogue of Microorganisms (GCM) 10K type strain sequencing project: providing services to taxonomists for standard genome sequencing and annotation.</title>
        <authorList>
            <consortium name="The Broad Institute Genomics Platform"/>
            <consortium name="The Broad Institute Genome Sequencing Center for Infectious Disease"/>
            <person name="Wu L."/>
            <person name="Ma J."/>
        </authorList>
    </citation>
    <scope>NUCLEOTIDE SEQUENCE [LARGE SCALE GENOMIC DNA]</scope>
    <source>
        <strain evidence="2 3">JCM 10696</strain>
    </source>
</reference>
<feature type="transmembrane region" description="Helical" evidence="1">
    <location>
        <begin position="128"/>
        <end position="146"/>
    </location>
</feature>
<keyword evidence="1" id="KW-0812">Transmembrane</keyword>
<feature type="transmembrane region" description="Helical" evidence="1">
    <location>
        <begin position="155"/>
        <end position="174"/>
    </location>
</feature>
<proteinExistence type="predicted"/>
<evidence type="ECO:0000313" key="3">
    <source>
        <dbReference type="Proteomes" id="UP001500665"/>
    </source>
</evidence>
<gene>
    <name evidence="2" type="ORF">GCM10009550_75840</name>
</gene>
<accession>A0ABN1S0S5</accession>
<feature type="transmembrane region" description="Helical" evidence="1">
    <location>
        <begin position="60"/>
        <end position="78"/>
    </location>
</feature>
<dbReference type="Proteomes" id="UP001500665">
    <property type="component" value="Unassembled WGS sequence"/>
</dbReference>
<keyword evidence="1" id="KW-1133">Transmembrane helix</keyword>
<protein>
    <recommendedName>
        <fullName evidence="4">DUF998 domain-containing protein</fullName>
    </recommendedName>
</protein>
<keyword evidence="1" id="KW-0472">Membrane</keyword>
<comment type="caution">
    <text evidence="2">The sequence shown here is derived from an EMBL/GenBank/DDBJ whole genome shotgun (WGS) entry which is preliminary data.</text>
</comment>
<dbReference type="EMBL" id="BAAAHH010000063">
    <property type="protein sequence ID" value="GAA0969295.1"/>
    <property type="molecule type" value="Genomic_DNA"/>
</dbReference>
<sequence length="208" mass="22446">MSIRVERSEVHPSGPVPGRGPAAWHVRLAGLLLVAGPLVWASSFLTKPEMPEEEVYHFDMATSVFFLIALFALASVVLAARATGDRKGRAFPIVPMVFFPIGIASSLGNLPYETYDQAPAWVSITDPAWPLSQLAMIASAVAIIRVGRWRGAARWLPLAGSLWLVVGMVAQAVLGEKGMAYVFTAWMLATYVALGVLFLLRPQAARAS</sequence>
<feature type="transmembrane region" description="Helical" evidence="1">
    <location>
        <begin position="21"/>
        <end position="40"/>
    </location>
</feature>
<dbReference type="RefSeq" id="WP_344247472.1">
    <property type="nucleotide sequence ID" value="NZ_BAAAHH010000063.1"/>
</dbReference>
<keyword evidence="3" id="KW-1185">Reference proteome</keyword>
<feature type="transmembrane region" description="Helical" evidence="1">
    <location>
        <begin position="180"/>
        <end position="200"/>
    </location>
</feature>
<evidence type="ECO:0008006" key="4">
    <source>
        <dbReference type="Google" id="ProtNLM"/>
    </source>
</evidence>
<organism evidence="2 3">
    <name type="scientific">Actinocorallia libanotica</name>
    <dbReference type="NCBI Taxonomy" id="46162"/>
    <lineage>
        <taxon>Bacteria</taxon>
        <taxon>Bacillati</taxon>
        <taxon>Actinomycetota</taxon>
        <taxon>Actinomycetes</taxon>
        <taxon>Streptosporangiales</taxon>
        <taxon>Thermomonosporaceae</taxon>
        <taxon>Actinocorallia</taxon>
    </lineage>
</organism>
<evidence type="ECO:0000313" key="2">
    <source>
        <dbReference type="EMBL" id="GAA0969295.1"/>
    </source>
</evidence>
<feature type="transmembrane region" description="Helical" evidence="1">
    <location>
        <begin position="90"/>
        <end position="108"/>
    </location>
</feature>
<name>A0ABN1S0S5_9ACTN</name>
<evidence type="ECO:0000256" key="1">
    <source>
        <dbReference type="SAM" id="Phobius"/>
    </source>
</evidence>